<protein>
    <recommendedName>
        <fullName evidence="5">poly(A)-specific ribonuclease</fullName>
        <ecNumber evidence="5">3.1.13.4</ecNumber>
    </recommendedName>
</protein>
<organism evidence="18 19">
    <name type="scientific">Meira miltonrushii</name>
    <dbReference type="NCBI Taxonomy" id="1280837"/>
    <lineage>
        <taxon>Eukaryota</taxon>
        <taxon>Fungi</taxon>
        <taxon>Dikarya</taxon>
        <taxon>Basidiomycota</taxon>
        <taxon>Ustilaginomycotina</taxon>
        <taxon>Exobasidiomycetes</taxon>
        <taxon>Exobasidiales</taxon>
        <taxon>Brachybasidiaceae</taxon>
        <taxon>Meira</taxon>
    </lineage>
</organism>
<evidence type="ECO:0000256" key="5">
    <source>
        <dbReference type="ARBA" id="ARBA00012161"/>
    </source>
</evidence>
<evidence type="ECO:0000256" key="8">
    <source>
        <dbReference type="ARBA" id="ARBA00022722"/>
    </source>
</evidence>
<keyword evidence="9" id="KW-0479">Metal-binding</keyword>
<keyword evidence="8" id="KW-0540">Nuclease</keyword>
<keyword evidence="6" id="KW-0963">Cytoplasm</keyword>
<dbReference type="GO" id="GO:0006417">
    <property type="term" value="P:regulation of translation"/>
    <property type="evidence" value="ECO:0007669"/>
    <property type="project" value="UniProtKB-KW"/>
</dbReference>
<keyword evidence="14" id="KW-0805">Transcription regulation</keyword>
<dbReference type="RefSeq" id="XP_025353603.1">
    <property type="nucleotide sequence ID" value="XM_025499014.1"/>
</dbReference>
<dbReference type="FunFam" id="3.30.420.10:FF:000005">
    <property type="entry name" value="CCR4-NOT transcription complex subunit 7"/>
    <property type="match status" value="1"/>
</dbReference>
<evidence type="ECO:0000313" key="19">
    <source>
        <dbReference type="Proteomes" id="UP000245771"/>
    </source>
</evidence>
<evidence type="ECO:0000256" key="15">
    <source>
        <dbReference type="ARBA" id="ARBA00023158"/>
    </source>
</evidence>
<keyword evidence="19" id="KW-1185">Reference proteome</keyword>
<evidence type="ECO:0000313" key="18">
    <source>
        <dbReference type="EMBL" id="PWN33301.1"/>
    </source>
</evidence>
<dbReference type="GO" id="GO:0030014">
    <property type="term" value="C:CCR4-NOT complex"/>
    <property type="evidence" value="ECO:0007669"/>
    <property type="project" value="InterPro"/>
</dbReference>
<evidence type="ECO:0000256" key="3">
    <source>
        <dbReference type="ARBA" id="ARBA00004496"/>
    </source>
</evidence>
<keyword evidence="11" id="KW-0269">Exonuclease</keyword>
<keyword evidence="15" id="KW-0943">RNA-mediated gene silencing</keyword>
<evidence type="ECO:0000256" key="10">
    <source>
        <dbReference type="ARBA" id="ARBA00022801"/>
    </source>
</evidence>
<dbReference type="SUPFAM" id="SSF53098">
    <property type="entry name" value="Ribonuclease H-like"/>
    <property type="match status" value="1"/>
</dbReference>
<dbReference type="GO" id="GO:0005737">
    <property type="term" value="C:cytoplasm"/>
    <property type="evidence" value="ECO:0007669"/>
    <property type="project" value="UniProtKB-SubCell"/>
</dbReference>
<dbReference type="PANTHER" id="PTHR10797">
    <property type="entry name" value="CCR4-NOT TRANSCRIPTION COMPLEX SUBUNIT"/>
    <property type="match status" value="1"/>
</dbReference>
<comment type="subcellular location">
    <subcellularLocation>
        <location evidence="3">Cytoplasm</location>
    </subcellularLocation>
    <subcellularLocation>
        <location evidence="2">Nucleus</location>
    </subcellularLocation>
</comment>
<dbReference type="GO" id="GO:0005634">
    <property type="term" value="C:nucleus"/>
    <property type="evidence" value="ECO:0007669"/>
    <property type="project" value="UniProtKB-SubCell"/>
</dbReference>
<dbReference type="EMBL" id="KZ819604">
    <property type="protein sequence ID" value="PWN33301.1"/>
    <property type="molecule type" value="Genomic_DNA"/>
</dbReference>
<dbReference type="InterPro" id="IPR039637">
    <property type="entry name" value="CNOT7/CNOT8/Pop2"/>
</dbReference>
<dbReference type="Gene3D" id="3.30.420.10">
    <property type="entry name" value="Ribonuclease H-like superfamily/Ribonuclease H"/>
    <property type="match status" value="1"/>
</dbReference>
<dbReference type="GO" id="GO:0004535">
    <property type="term" value="F:poly(A)-specific ribonuclease activity"/>
    <property type="evidence" value="ECO:0007669"/>
    <property type="project" value="UniProtKB-EC"/>
</dbReference>
<keyword evidence="13" id="KW-0694">RNA-binding</keyword>
<dbReference type="GO" id="GO:0003723">
    <property type="term" value="F:RNA binding"/>
    <property type="evidence" value="ECO:0007669"/>
    <property type="project" value="UniProtKB-KW"/>
</dbReference>
<evidence type="ECO:0000256" key="17">
    <source>
        <dbReference type="ARBA" id="ARBA00023242"/>
    </source>
</evidence>
<evidence type="ECO:0000256" key="2">
    <source>
        <dbReference type="ARBA" id="ARBA00004123"/>
    </source>
</evidence>
<dbReference type="GeneID" id="37020795"/>
<dbReference type="STRING" id="1280837.A0A316VA26"/>
<dbReference type="EC" id="3.1.13.4" evidence="5"/>
<evidence type="ECO:0000256" key="9">
    <source>
        <dbReference type="ARBA" id="ARBA00022723"/>
    </source>
</evidence>
<evidence type="ECO:0000256" key="16">
    <source>
        <dbReference type="ARBA" id="ARBA00023163"/>
    </source>
</evidence>
<keyword evidence="17" id="KW-0539">Nucleus</keyword>
<dbReference type="OrthoDB" id="1164111at2759"/>
<evidence type="ECO:0000256" key="12">
    <source>
        <dbReference type="ARBA" id="ARBA00022845"/>
    </source>
</evidence>
<dbReference type="InterPro" id="IPR006941">
    <property type="entry name" value="RNase_CAF1"/>
</dbReference>
<comment type="catalytic activity">
    <reaction evidence="1">
        <text>Exonucleolytic cleavage of poly(A) to 5'-AMP.</text>
        <dbReference type="EC" id="3.1.13.4"/>
    </reaction>
</comment>
<dbReference type="AlphaFoldDB" id="A0A316VA26"/>
<dbReference type="GO" id="GO:0046872">
    <property type="term" value="F:metal ion binding"/>
    <property type="evidence" value="ECO:0007669"/>
    <property type="project" value="UniProtKB-KW"/>
</dbReference>
<proteinExistence type="inferred from homology"/>
<evidence type="ECO:0000256" key="1">
    <source>
        <dbReference type="ARBA" id="ARBA00001663"/>
    </source>
</evidence>
<keyword evidence="16" id="KW-0804">Transcription</keyword>
<evidence type="ECO:0000256" key="4">
    <source>
        <dbReference type="ARBA" id="ARBA00008372"/>
    </source>
</evidence>
<evidence type="ECO:0000256" key="7">
    <source>
        <dbReference type="ARBA" id="ARBA00022491"/>
    </source>
</evidence>
<sequence length="324" mass="36357">MMQRLAPATSLSSMNGGAQIREVWSDNVEEEMGNLRKAIERYPYVAMDTEFPGIVARPIGTFKGSSDYHYQTLRCNVDLLKLIQLGLTVCDEEGEHPDDICTWQFNFRFSLTDDMCAPESLDLLNKAGLDFDKHENHGIDIEHFGELMITSGLVLFEDVRWVTFHSGYDFGYLLKVVTALPLPAQETEFFENLRQWFPCIYDIKYLMRSCKTLKGGLQDVADDLQVSRIGQQHQAGSDSLLTASTFFKMRKRYFEGQIDDAKYLGCLYGFSAQANRPNIAVIPGSNGRELLDGAIHSKSSSAASIHMSHSNTFSKTSIGSAGER</sequence>
<evidence type="ECO:0000256" key="11">
    <source>
        <dbReference type="ARBA" id="ARBA00022839"/>
    </source>
</evidence>
<keyword evidence="7" id="KW-0678">Repressor</keyword>
<dbReference type="FunCoup" id="A0A316VA26">
    <property type="interactions" value="587"/>
</dbReference>
<keyword evidence="10" id="KW-0378">Hydrolase</keyword>
<dbReference type="InParanoid" id="A0A316VA26"/>
<reference evidence="18 19" key="1">
    <citation type="journal article" date="2018" name="Mol. Biol. Evol.">
        <title>Broad Genomic Sampling Reveals a Smut Pathogenic Ancestry of the Fungal Clade Ustilaginomycotina.</title>
        <authorList>
            <person name="Kijpornyongpan T."/>
            <person name="Mondo S.J."/>
            <person name="Barry K."/>
            <person name="Sandor L."/>
            <person name="Lee J."/>
            <person name="Lipzen A."/>
            <person name="Pangilinan J."/>
            <person name="LaButti K."/>
            <person name="Hainaut M."/>
            <person name="Henrissat B."/>
            <person name="Grigoriev I.V."/>
            <person name="Spatafora J.W."/>
            <person name="Aime M.C."/>
        </authorList>
    </citation>
    <scope>NUCLEOTIDE SEQUENCE [LARGE SCALE GENOMIC DNA]</scope>
    <source>
        <strain evidence="18 19">MCA 3882</strain>
    </source>
</reference>
<evidence type="ECO:0000256" key="13">
    <source>
        <dbReference type="ARBA" id="ARBA00022884"/>
    </source>
</evidence>
<accession>A0A316VA26</accession>
<dbReference type="InterPro" id="IPR012337">
    <property type="entry name" value="RNaseH-like_sf"/>
</dbReference>
<name>A0A316VA26_9BASI</name>
<dbReference type="Proteomes" id="UP000245771">
    <property type="component" value="Unassembled WGS sequence"/>
</dbReference>
<evidence type="ECO:0000256" key="14">
    <source>
        <dbReference type="ARBA" id="ARBA00023015"/>
    </source>
</evidence>
<dbReference type="GO" id="GO:0031047">
    <property type="term" value="P:regulatory ncRNA-mediated gene silencing"/>
    <property type="evidence" value="ECO:0007669"/>
    <property type="project" value="UniProtKB-KW"/>
</dbReference>
<keyword evidence="12" id="KW-0810">Translation regulation</keyword>
<gene>
    <name evidence="18" type="ORF">FA14DRAFT_161220</name>
</gene>
<dbReference type="InterPro" id="IPR036397">
    <property type="entry name" value="RNaseH_sf"/>
</dbReference>
<dbReference type="Pfam" id="PF04857">
    <property type="entry name" value="CAF1"/>
    <property type="match status" value="2"/>
</dbReference>
<comment type="similarity">
    <text evidence="4">Belongs to the CAF1 family.</text>
</comment>
<evidence type="ECO:0000256" key="6">
    <source>
        <dbReference type="ARBA" id="ARBA00022490"/>
    </source>
</evidence>